<dbReference type="eggNOG" id="COG3496">
    <property type="taxonomic scope" value="Bacteria"/>
</dbReference>
<protein>
    <recommendedName>
        <fullName evidence="3">DUF1365 domain-containing protein</fullName>
    </recommendedName>
</protein>
<sequence length="270" mass="31943">MAGPLRSAIYTGWVRHRRFMPRALQFRYRLFLMYVDLSELDQVFARRWLWSVGRANLAQFRRSDYLGDANMPLDQAVRDCVQAHTGERPEGAIRLLTHLRYFGHVFNPVSFYYCFDRHDALRWIVAEITNTPWQQRHTYVLPVAQARTHRDVHAWRFDKRFHVSPFMGMQHRYDWRFSVPDAQLRVHMDVLDAIGDDAGGAIDNRGTRRFDATLVLQRQPITGRTLARTLLAYPLMTVWVVIAIHWQALRLWLRGNPVHDHPHPPVREPR</sequence>
<name>A0A0K0GLE6_XANOP</name>
<gene>
    <name evidence="1" type="ordered locus">PXO_01778</name>
</gene>
<dbReference type="PANTHER" id="PTHR33973">
    <property type="entry name" value="OS07G0153300 PROTEIN"/>
    <property type="match status" value="1"/>
</dbReference>
<evidence type="ECO:0000313" key="1">
    <source>
        <dbReference type="EMBL" id="ACD59617.1"/>
    </source>
</evidence>
<dbReference type="EMBL" id="CP000967">
    <property type="protein sequence ID" value="ACD59617.1"/>
    <property type="molecule type" value="Genomic_DNA"/>
</dbReference>
<accession>A0A0K0GLE6</accession>
<proteinExistence type="predicted"/>
<dbReference type="Proteomes" id="UP000001740">
    <property type="component" value="Chromosome"/>
</dbReference>
<dbReference type="Pfam" id="PF07103">
    <property type="entry name" value="DUF1365"/>
    <property type="match status" value="1"/>
</dbReference>
<dbReference type="InterPro" id="IPR010775">
    <property type="entry name" value="DUF1365"/>
</dbReference>
<dbReference type="HOGENOM" id="CLU_065913_0_0_6"/>
<evidence type="ECO:0000313" key="2">
    <source>
        <dbReference type="Proteomes" id="UP000001740"/>
    </source>
</evidence>
<dbReference type="KEGG" id="xop:PXO_01778"/>
<organism evidence="1 2">
    <name type="scientific">Xanthomonas oryzae pv. oryzae (strain PXO99A)</name>
    <dbReference type="NCBI Taxonomy" id="360094"/>
    <lineage>
        <taxon>Bacteria</taxon>
        <taxon>Pseudomonadati</taxon>
        <taxon>Pseudomonadota</taxon>
        <taxon>Gammaproteobacteria</taxon>
        <taxon>Lysobacterales</taxon>
        <taxon>Lysobacteraceae</taxon>
        <taxon>Xanthomonas</taxon>
    </lineage>
</organism>
<evidence type="ECO:0008006" key="3">
    <source>
        <dbReference type="Google" id="ProtNLM"/>
    </source>
</evidence>
<reference evidence="1 2" key="1">
    <citation type="journal article" date="2008" name="BMC Genomics">
        <title>Genome sequence and rapid evolution of the rice pathogen Xanthomonas oryzae pv. oryzae PXO99A.</title>
        <authorList>
            <person name="Salzberg S.L."/>
            <person name="Sommer D.D."/>
            <person name="Schatz M.C."/>
            <person name="Phillippy A.M."/>
            <person name="Rabinowicz P.D."/>
            <person name="Tsuge S."/>
            <person name="Furutani A."/>
            <person name="Ochiai H."/>
            <person name="Delcher A.L."/>
            <person name="Kelley D."/>
            <person name="Madupu R."/>
            <person name="Puiu D."/>
            <person name="Radune D."/>
            <person name="Shumway M."/>
            <person name="Trapnell C."/>
            <person name="Aparna G."/>
            <person name="Jha G."/>
            <person name="Pandey A."/>
            <person name="Patil P.B."/>
            <person name="Ishihara H."/>
            <person name="Meyer D.F."/>
            <person name="Szurek B."/>
            <person name="Verdier V."/>
            <person name="Koebnik R."/>
            <person name="Dow J.M."/>
            <person name="Ryan R.P."/>
            <person name="Hirata H."/>
            <person name="Tsuyumu S."/>
            <person name="Won Lee S."/>
            <person name="Seo Y.S."/>
            <person name="Sriariyanum M."/>
            <person name="Ronald P.C."/>
            <person name="Sonti R.V."/>
            <person name="Van Sluys M.A."/>
            <person name="Leach J.E."/>
            <person name="White F.F."/>
            <person name="Bogdanove A.J."/>
        </authorList>
    </citation>
    <scope>NUCLEOTIDE SEQUENCE [LARGE SCALE GENOMIC DNA]</scope>
    <source>
        <strain evidence="1 2">PXO99A</strain>
    </source>
</reference>
<dbReference type="AlphaFoldDB" id="A0A0K0GLE6"/>
<dbReference type="PANTHER" id="PTHR33973:SF4">
    <property type="entry name" value="OS07G0153300 PROTEIN"/>
    <property type="match status" value="1"/>
</dbReference>